<keyword evidence="3 6" id="KW-0812">Transmembrane</keyword>
<evidence type="ECO:0000256" key="4">
    <source>
        <dbReference type="ARBA" id="ARBA00022989"/>
    </source>
</evidence>
<feature type="transmembrane region" description="Helical" evidence="6">
    <location>
        <begin position="303"/>
        <end position="322"/>
    </location>
</feature>
<comment type="caution">
    <text evidence="7">The sequence shown here is derived from an EMBL/GenBank/DDBJ whole genome shotgun (WGS) entry which is preliminary data.</text>
</comment>
<name>A0A0P6WNI9_9CHLR</name>
<dbReference type="GO" id="GO:0005886">
    <property type="term" value="C:plasma membrane"/>
    <property type="evidence" value="ECO:0007669"/>
    <property type="project" value="UniProtKB-SubCell"/>
</dbReference>
<dbReference type="InterPro" id="IPR050833">
    <property type="entry name" value="Poly_Biosynth_Transport"/>
</dbReference>
<dbReference type="PANTHER" id="PTHR30250">
    <property type="entry name" value="PST FAMILY PREDICTED COLANIC ACID TRANSPORTER"/>
    <property type="match status" value="1"/>
</dbReference>
<keyword evidence="8" id="KW-1185">Reference proteome</keyword>
<feature type="transmembrane region" description="Helical" evidence="6">
    <location>
        <begin position="179"/>
        <end position="201"/>
    </location>
</feature>
<feature type="transmembrane region" description="Helical" evidence="6">
    <location>
        <begin position="394"/>
        <end position="415"/>
    </location>
</feature>
<sequence length="492" mass="54705">MNFRIPNIKHSTNLISRFASEFINRVSSFIVFPLMIKYLSAEAYGVNTQIQTLSSYLLTLAGLGLGFYVIREYSGKIEIKVLSRRYRSSILLVGISSTILGSFFLIFTNQINQFFFKVDWANSIIQWGAGLVIFSALEQVIRDFLRARLRMVAYSISQIVQAIIYIFGVYAILTSGGNLLQLIQLTVFLRVLSCLGMEIYLLIIGEIEFWGEFNTLQEQLNIARWGLPIVASTLSVTFISTGDRAILGALTNSTSVGVYGASYQLANIILAVGAPFWSMLYPLMATFKNSGDPAGLSKVSRKYSNAFCILGIPIFFGLLLIGSPTLGYFGKNVFALPLHISLFILLGIFISQFCAPVLYLAYIYQTPKTIFLITTICALVNSGLNILLIPYLGIFAAALNTTFTYALMDLLLIRLVPSTGIKEKDLYDYINISKYLVSGTIMAIFLGIALQVIPFNLFTLLMMVGCSAIVYFVVLLAMNKFKFTELTNPILK</sequence>
<dbReference type="Pfam" id="PF01943">
    <property type="entry name" value="Polysacc_synt"/>
    <property type="match status" value="1"/>
</dbReference>
<accession>A0A0P6WNI9</accession>
<dbReference type="PANTHER" id="PTHR30250:SF11">
    <property type="entry name" value="O-ANTIGEN TRANSPORTER-RELATED"/>
    <property type="match status" value="1"/>
</dbReference>
<feature type="transmembrane region" description="Helical" evidence="6">
    <location>
        <begin position="90"/>
        <end position="108"/>
    </location>
</feature>
<feature type="transmembrane region" description="Helical" evidence="6">
    <location>
        <begin position="369"/>
        <end position="388"/>
    </location>
</feature>
<feature type="transmembrane region" description="Helical" evidence="6">
    <location>
        <begin position="222"/>
        <end position="241"/>
    </location>
</feature>
<dbReference type="STRING" id="229920.ADM99_08970"/>
<feature type="transmembrane region" description="Helical" evidence="6">
    <location>
        <begin position="120"/>
        <end position="140"/>
    </location>
</feature>
<evidence type="ECO:0000256" key="3">
    <source>
        <dbReference type="ARBA" id="ARBA00022692"/>
    </source>
</evidence>
<feature type="transmembrane region" description="Helical" evidence="6">
    <location>
        <begin position="152"/>
        <end position="173"/>
    </location>
</feature>
<evidence type="ECO:0000256" key="1">
    <source>
        <dbReference type="ARBA" id="ARBA00004651"/>
    </source>
</evidence>
<feature type="transmembrane region" description="Helical" evidence="6">
    <location>
        <begin position="53"/>
        <end position="70"/>
    </location>
</feature>
<evidence type="ECO:0000313" key="8">
    <source>
        <dbReference type="Proteomes" id="UP000050430"/>
    </source>
</evidence>
<evidence type="ECO:0000256" key="6">
    <source>
        <dbReference type="SAM" id="Phobius"/>
    </source>
</evidence>
<keyword evidence="4 6" id="KW-1133">Transmembrane helix</keyword>
<feature type="transmembrane region" description="Helical" evidence="6">
    <location>
        <begin position="435"/>
        <end position="453"/>
    </location>
</feature>
<dbReference type="EMBL" id="LGCK01000010">
    <property type="protein sequence ID" value="KPL71606.1"/>
    <property type="molecule type" value="Genomic_DNA"/>
</dbReference>
<evidence type="ECO:0000313" key="7">
    <source>
        <dbReference type="EMBL" id="KPL71606.1"/>
    </source>
</evidence>
<organism evidence="7 8">
    <name type="scientific">Leptolinea tardivitalis</name>
    <dbReference type="NCBI Taxonomy" id="229920"/>
    <lineage>
        <taxon>Bacteria</taxon>
        <taxon>Bacillati</taxon>
        <taxon>Chloroflexota</taxon>
        <taxon>Anaerolineae</taxon>
        <taxon>Anaerolineales</taxon>
        <taxon>Anaerolineaceae</taxon>
        <taxon>Leptolinea</taxon>
    </lineage>
</organism>
<evidence type="ECO:0000256" key="5">
    <source>
        <dbReference type="ARBA" id="ARBA00023136"/>
    </source>
</evidence>
<feature type="transmembrane region" description="Helical" evidence="6">
    <location>
        <begin position="459"/>
        <end position="478"/>
    </location>
</feature>
<dbReference type="OrthoDB" id="9815248at2"/>
<dbReference type="InterPro" id="IPR002797">
    <property type="entry name" value="Polysacc_synth"/>
</dbReference>
<evidence type="ECO:0000256" key="2">
    <source>
        <dbReference type="ARBA" id="ARBA00022475"/>
    </source>
</evidence>
<protein>
    <submittedName>
        <fullName evidence="7">Uncharacterized protein</fullName>
    </submittedName>
</protein>
<gene>
    <name evidence="7" type="ORF">ADM99_08970</name>
</gene>
<feature type="transmembrane region" description="Helical" evidence="6">
    <location>
        <begin position="342"/>
        <end position="362"/>
    </location>
</feature>
<dbReference type="AlphaFoldDB" id="A0A0P6WNI9"/>
<proteinExistence type="predicted"/>
<keyword evidence="5 6" id="KW-0472">Membrane</keyword>
<feature type="transmembrane region" description="Helical" evidence="6">
    <location>
        <begin position="261"/>
        <end position="283"/>
    </location>
</feature>
<reference evidence="7 8" key="1">
    <citation type="submission" date="2015-07" db="EMBL/GenBank/DDBJ databases">
        <title>Genome sequence of Leptolinea tardivitalis DSM 16556.</title>
        <authorList>
            <person name="Hemp J."/>
            <person name="Ward L.M."/>
            <person name="Pace L.A."/>
            <person name="Fischer W.W."/>
        </authorList>
    </citation>
    <scope>NUCLEOTIDE SEQUENCE [LARGE SCALE GENOMIC DNA]</scope>
    <source>
        <strain evidence="7 8">YMTK-2</strain>
    </source>
</reference>
<feature type="transmembrane region" description="Helical" evidence="6">
    <location>
        <begin position="22"/>
        <end position="41"/>
    </location>
</feature>
<comment type="subcellular location">
    <subcellularLocation>
        <location evidence="1">Cell membrane</location>
        <topology evidence="1">Multi-pass membrane protein</topology>
    </subcellularLocation>
</comment>
<dbReference type="RefSeq" id="WP_062420185.1">
    <property type="nucleotide sequence ID" value="NZ_BBYA01000001.1"/>
</dbReference>
<keyword evidence="2" id="KW-1003">Cell membrane</keyword>
<dbReference type="Proteomes" id="UP000050430">
    <property type="component" value="Unassembled WGS sequence"/>
</dbReference>